<organism evidence="2 3">
    <name type="scientific">Pseudomonas brenneri</name>
    <dbReference type="NCBI Taxonomy" id="129817"/>
    <lineage>
        <taxon>Bacteria</taxon>
        <taxon>Pseudomonadati</taxon>
        <taxon>Pseudomonadota</taxon>
        <taxon>Gammaproteobacteria</taxon>
        <taxon>Pseudomonadales</taxon>
        <taxon>Pseudomonadaceae</taxon>
        <taxon>Pseudomonas</taxon>
    </lineage>
</organism>
<protein>
    <submittedName>
        <fullName evidence="2">Uncharacterized protein</fullName>
    </submittedName>
</protein>
<comment type="caution">
    <text evidence="2">The sequence shown here is derived from an EMBL/GenBank/DDBJ whole genome shotgun (WGS) entry which is preliminary data.</text>
</comment>
<name>A0A5B2UTE4_9PSED</name>
<evidence type="ECO:0000313" key="2">
    <source>
        <dbReference type="EMBL" id="KAA2229277.1"/>
    </source>
</evidence>
<accession>A0A5B2UTE4</accession>
<feature type="region of interest" description="Disordered" evidence="1">
    <location>
        <begin position="1"/>
        <end position="50"/>
    </location>
</feature>
<dbReference type="AlphaFoldDB" id="A0A5B2UTE4"/>
<dbReference type="RefSeq" id="WP_146552249.1">
    <property type="nucleotide sequence ID" value="NZ_BMNU01000010.1"/>
</dbReference>
<feature type="compositionally biased region" description="Polar residues" evidence="1">
    <location>
        <begin position="1"/>
        <end position="12"/>
    </location>
</feature>
<proteinExistence type="predicted"/>
<reference evidence="2 3" key="1">
    <citation type="submission" date="2019-09" db="EMBL/GenBank/DDBJ databases">
        <title>Draft genome sequence of Pseudomonas brenneri CCUG 51514(T).</title>
        <authorList>
            <person name="Tunovic T."/>
            <person name="Pineiro-Iglesias B."/>
            <person name="Unosson C."/>
            <person name="Inganas E."/>
            <person name="Ohlen M."/>
            <person name="Cardew S."/>
            <person name="Jensie-Markopoulos S."/>
            <person name="Salva-Serra F."/>
            <person name="Jaen-Luchoro D."/>
            <person name="Svensson-Stadler L."/>
            <person name="Chun J."/>
            <person name="Moore E."/>
        </authorList>
    </citation>
    <scope>NUCLEOTIDE SEQUENCE [LARGE SCALE GENOMIC DNA]</scope>
    <source>
        <strain evidence="2 3">CCUG 51514</strain>
    </source>
</reference>
<dbReference type="OrthoDB" id="7015529at2"/>
<evidence type="ECO:0000256" key="1">
    <source>
        <dbReference type="SAM" id="MobiDB-lite"/>
    </source>
</evidence>
<sequence>MTSITGSPSFSFYNDLANKNKPIDPVNPVRPIDNVQSGSRNPLDPTAGDDAEYFSAETQEWQPTASDGKGSGGYVNLGDPYREPIDFEIVAGPNGDWVQSSDNR</sequence>
<dbReference type="Proteomes" id="UP000325296">
    <property type="component" value="Unassembled WGS sequence"/>
</dbReference>
<gene>
    <name evidence="2" type="ORF">F1720_16070</name>
</gene>
<dbReference type="EMBL" id="VUOL01000008">
    <property type="protein sequence ID" value="KAA2229277.1"/>
    <property type="molecule type" value="Genomic_DNA"/>
</dbReference>
<evidence type="ECO:0000313" key="3">
    <source>
        <dbReference type="Proteomes" id="UP000325296"/>
    </source>
</evidence>